<keyword evidence="1" id="KW-0472">Membrane</keyword>
<dbReference type="RefSeq" id="WP_143988176.1">
    <property type="nucleotide sequence ID" value="NZ_CP041692.1"/>
</dbReference>
<gene>
    <name evidence="2" type="ORF">FOE78_22080</name>
</gene>
<reference evidence="2 3" key="1">
    <citation type="submission" date="2019-07" db="EMBL/GenBank/DDBJ databases">
        <title>Microlunatus dokdonensis sp. nov. isolated from the rhizospheric soil of the wild plant Elymus tsukushiensis.</title>
        <authorList>
            <person name="Ghim S.-Y."/>
            <person name="Hwang Y.-J."/>
            <person name="Son J.-S."/>
            <person name="Shin J.-H."/>
        </authorList>
    </citation>
    <scope>NUCLEOTIDE SEQUENCE [LARGE SCALE GENOMIC DNA]</scope>
    <source>
        <strain evidence="2 3">KUDC0627</strain>
    </source>
</reference>
<name>A0A516Q4C7_9ACTN</name>
<dbReference type="Proteomes" id="UP000319263">
    <property type="component" value="Chromosome"/>
</dbReference>
<organism evidence="2 3">
    <name type="scientific">Microlunatus elymi</name>
    <dbReference type="NCBI Taxonomy" id="2596828"/>
    <lineage>
        <taxon>Bacteria</taxon>
        <taxon>Bacillati</taxon>
        <taxon>Actinomycetota</taxon>
        <taxon>Actinomycetes</taxon>
        <taxon>Propionibacteriales</taxon>
        <taxon>Propionibacteriaceae</taxon>
        <taxon>Microlunatus</taxon>
    </lineage>
</organism>
<dbReference type="OrthoDB" id="3537297at2"/>
<keyword evidence="3" id="KW-1185">Reference proteome</keyword>
<evidence type="ECO:0000256" key="1">
    <source>
        <dbReference type="SAM" id="Phobius"/>
    </source>
</evidence>
<feature type="transmembrane region" description="Helical" evidence="1">
    <location>
        <begin position="12"/>
        <end position="32"/>
    </location>
</feature>
<accession>A0A516Q4C7</accession>
<dbReference type="AlphaFoldDB" id="A0A516Q4C7"/>
<sequence length="93" mass="9768">MINSRDRLGVGVLCLIFLGGLWLMAAPFIVGYQPRSGHWSHGTISSFAVGAGMSALALATGIVFVAGILYELPRVGRSALDPEVATANHSEVE</sequence>
<proteinExistence type="predicted"/>
<keyword evidence="1" id="KW-0812">Transmembrane</keyword>
<keyword evidence="1" id="KW-1133">Transmembrane helix</keyword>
<evidence type="ECO:0000313" key="3">
    <source>
        <dbReference type="Proteomes" id="UP000319263"/>
    </source>
</evidence>
<dbReference type="KEGG" id="mik:FOE78_22080"/>
<dbReference type="EMBL" id="CP041692">
    <property type="protein sequence ID" value="QDP98235.1"/>
    <property type="molecule type" value="Genomic_DNA"/>
</dbReference>
<protein>
    <submittedName>
        <fullName evidence="2">Uncharacterized protein</fullName>
    </submittedName>
</protein>
<evidence type="ECO:0000313" key="2">
    <source>
        <dbReference type="EMBL" id="QDP98235.1"/>
    </source>
</evidence>
<feature type="transmembrane region" description="Helical" evidence="1">
    <location>
        <begin position="44"/>
        <end position="70"/>
    </location>
</feature>